<evidence type="ECO:0000256" key="1">
    <source>
        <dbReference type="ARBA" id="ARBA00004141"/>
    </source>
</evidence>
<dbReference type="PANTHER" id="PTHR10582">
    <property type="entry name" value="TRANSIENT RECEPTOR POTENTIAL ION CHANNEL PROTEIN"/>
    <property type="match status" value="1"/>
</dbReference>
<keyword evidence="3" id="KW-0677">Repeat</keyword>
<dbReference type="Pfam" id="PF00520">
    <property type="entry name" value="Ion_trans"/>
    <property type="match status" value="1"/>
</dbReference>
<feature type="transmembrane region" description="Helical" evidence="7">
    <location>
        <begin position="466"/>
        <end position="484"/>
    </location>
</feature>
<dbReference type="InterPro" id="IPR024862">
    <property type="entry name" value="TRPV"/>
</dbReference>
<dbReference type="GO" id="GO:0070588">
    <property type="term" value="P:calcium ion transmembrane transport"/>
    <property type="evidence" value="ECO:0000318"/>
    <property type="project" value="GO_Central"/>
</dbReference>
<gene>
    <name evidence="9" type="ORF">NEMVEDRAFT_v1g244083</name>
</gene>
<evidence type="ECO:0000313" key="10">
    <source>
        <dbReference type="Proteomes" id="UP000001593"/>
    </source>
</evidence>
<name>A7SB70_NEMVE</name>
<comment type="subcellular location">
    <subcellularLocation>
        <location evidence="1">Membrane</location>
        <topology evidence="1">Multi-pass membrane protein</topology>
    </subcellularLocation>
</comment>
<evidence type="ECO:0000256" key="6">
    <source>
        <dbReference type="SAM" id="MobiDB-lite"/>
    </source>
</evidence>
<evidence type="ECO:0000256" key="2">
    <source>
        <dbReference type="ARBA" id="ARBA00022692"/>
    </source>
</evidence>
<feature type="transmembrane region" description="Helical" evidence="7">
    <location>
        <begin position="428"/>
        <end position="446"/>
    </location>
</feature>
<dbReference type="GO" id="GO:0034703">
    <property type="term" value="C:cation channel complex"/>
    <property type="evidence" value="ECO:0000318"/>
    <property type="project" value="GO_Central"/>
</dbReference>
<feature type="transmembrane region" description="Helical" evidence="7">
    <location>
        <begin position="532"/>
        <end position="551"/>
    </location>
</feature>
<keyword evidence="10" id="KW-1185">Reference proteome</keyword>
<evidence type="ECO:0000313" key="9">
    <source>
        <dbReference type="EMBL" id="EDO39063.1"/>
    </source>
</evidence>
<keyword evidence="2 7" id="KW-0812">Transmembrane</keyword>
<dbReference type="OMA" id="LISPHWP"/>
<dbReference type="PANTHER" id="PTHR10582:SF2">
    <property type="entry name" value="INACTIVE"/>
    <property type="match status" value="1"/>
</dbReference>
<feature type="transmembrane region" description="Helical" evidence="7">
    <location>
        <begin position="490"/>
        <end position="511"/>
    </location>
</feature>
<dbReference type="EMBL" id="DS469614">
    <property type="protein sequence ID" value="EDO39063.1"/>
    <property type="molecule type" value="Genomic_DNA"/>
</dbReference>
<dbReference type="InterPro" id="IPR005821">
    <property type="entry name" value="Ion_trans_dom"/>
</dbReference>
<keyword evidence="4 7" id="KW-1133">Transmembrane helix</keyword>
<accession>A7SB70</accession>
<organism evidence="9 10">
    <name type="scientific">Nematostella vectensis</name>
    <name type="common">Starlet sea anemone</name>
    <dbReference type="NCBI Taxonomy" id="45351"/>
    <lineage>
        <taxon>Eukaryota</taxon>
        <taxon>Metazoa</taxon>
        <taxon>Cnidaria</taxon>
        <taxon>Anthozoa</taxon>
        <taxon>Hexacorallia</taxon>
        <taxon>Actiniaria</taxon>
        <taxon>Edwardsiidae</taxon>
        <taxon>Nematostella</taxon>
    </lineage>
</organism>
<proteinExistence type="predicted"/>
<dbReference type="PhylomeDB" id="A7SB70"/>
<dbReference type="eggNOG" id="KOG3676">
    <property type="taxonomic scope" value="Eukaryota"/>
</dbReference>
<evidence type="ECO:0000256" key="7">
    <source>
        <dbReference type="SAM" id="Phobius"/>
    </source>
</evidence>
<sequence length="691" mass="80959">MAAKPKDYTVIPLSTNPSQPREQKRSQVARARDSLEQPFDEEFWNKHFLSTPRAFRMTARSQASISRNMKTAFARGQIKFSESVKVQDVFAKGGLSWALAMDEVRTDRLVMEYKEQTLQVLIRDWPQKEEYKGKPELIASLEHQIDRFTEIILDKDKNGTDSQPPEEHYKFFRVDEDDDQRRPTILHLAAERNFAHVAKTIVDHYPGLLYMPTEEYDDCRELLPVEVALIEFNDETAAYLIGHMRHEWVHDLFLCKGGDEKARFSFGEYIRHPHMKRTVVAVLDRLISPHWPYLPRKKDRYNSDQEERGIDMAWSSVPDDPMNYHFFYHLLDSDECGRVPKINGKINKNFTVKAKSNLHYLADSNNKEAIQHPVVRMLVMTKWRRFAHWWFGLQASFYLFFLFVMSFALIYGSSRPDPLKYDGKADGMRAFCEIATVILVMVYFYAECLQADKEGLYRYFRDPYNYFDWLGLTLTFLVIPLRFANTKVQWTVASIGFLFNFLRVFKFSCVTRTTGLYTKTLAKIVYRDMTRFMAVFVVIFLGFCGSLYISLSAMNSQALFSGFPSVMLVGIRALVEQNPVDEDYSKFKWLSVLIILVYMAMVVVILLNILIAQLSYTYAEAKKMAKLQYDIDRVLIVTKLEHSRFARFNLRMKYYQEGDWIGEVKLAKELLEYSEDSSRWESIEEKLSLIR</sequence>
<dbReference type="GO" id="GO:0005886">
    <property type="term" value="C:plasma membrane"/>
    <property type="evidence" value="ECO:0000318"/>
    <property type="project" value="GO_Central"/>
</dbReference>
<dbReference type="GO" id="GO:0015279">
    <property type="term" value="F:store-operated calcium channel activity"/>
    <property type="evidence" value="ECO:0000318"/>
    <property type="project" value="GO_Central"/>
</dbReference>
<feature type="region of interest" description="Disordered" evidence="6">
    <location>
        <begin position="1"/>
        <end position="27"/>
    </location>
</feature>
<dbReference type="AlphaFoldDB" id="A7SB70"/>
<dbReference type="GO" id="GO:0070679">
    <property type="term" value="F:inositol 1,4,5 trisphosphate binding"/>
    <property type="evidence" value="ECO:0000318"/>
    <property type="project" value="GO_Central"/>
</dbReference>
<evidence type="ECO:0000256" key="3">
    <source>
        <dbReference type="ARBA" id="ARBA00022737"/>
    </source>
</evidence>
<dbReference type="GO" id="GO:0051480">
    <property type="term" value="P:regulation of cytosolic calcium ion concentration"/>
    <property type="evidence" value="ECO:0000318"/>
    <property type="project" value="GO_Central"/>
</dbReference>
<dbReference type="Proteomes" id="UP000001593">
    <property type="component" value="Unassembled WGS sequence"/>
</dbReference>
<feature type="transmembrane region" description="Helical" evidence="7">
    <location>
        <begin position="587"/>
        <end position="611"/>
    </location>
</feature>
<evidence type="ECO:0000256" key="4">
    <source>
        <dbReference type="ARBA" id="ARBA00022989"/>
    </source>
</evidence>
<feature type="transmembrane region" description="Helical" evidence="7">
    <location>
        <begin position="386"/>
        <end position="408"/>
    </location>
</feature>
<feature type="domain" description="Ion transport" evidence="8">
    <location>
        <begin position="398"/>
        <end position="624"/>
    </location>
</feature>
<evidence type="ECO:0000259" key="8">
    <source>
        <dbReference type="Pfam" id="PF00520"/>
    </source>
</evidence>
<keyword evidence="5 7" id="KW-0472">Membrane</keyword>
<reference evidence="9 10" key="1">
    <citation type="journal article" date="2007" name="Science">
        <title>Sea anemone genome reveals ancestral eumetazoan gene repertoire and genomic organization.</title>
        <authorList>
            <person name="Putnam N.H."/>
            <person name="Srivastava M."/>
            <person name="Hellsten U."/>
            <person name="Dirks B."/>
            <person name="Chapman J."/>
            <person name="Salamov A."/>
            <person name="Terry A."/>
            <person name="Shapiro H."/>
            <person name="Lindquist E."/>
            <person name="Kapitonov V.V."/>
            <person name="Jurka J."/>
            <person name="Genikhovich G."/>
            <person name="Grigoriev I.V."/>
            <person name="Lucas S.M."/>
            <person name="Steele R.E."/>
            <person name="Finnerty J.R."/>
            <person name="Technau U."/>
            <person name="Martindale M.Q."/>
            <person name="Rokhsar D.S."/>
        </authorList>
    </citation>
    <scope>NUCLEOTIDE SEQUENCE [LARGE SCALE GENOMIC DNA]</scope>
    <source>
        <strain evidence="10">CH2 X CH6</strain>
    </source>
</reference>
<dbReference type="HOGENOM" id="CLU_402974_0_0_1"/>
<evidence type="ECO:0000256" key="5">
    <source>
        <dbReference type="ARBA" id="ARBA00023136"/>
    </source>
</evidence>
<dbReference type="InParanoid" id="A7SB70"/>
<protein>
    <recommendedName>
        <fullName evidence="8">Ion transport domain-containing protein</fullName>
    </recommendedName>
</protein>